<protein>
    <submittedName>
        <fullName evidence="3">Uncharacterized protein</fullName>
    </submittedName>
</protein>
<dbReference type="EMBL" id="JAPWTK010000273">
    <property type="protein sequence ID" value="KAJ8943902.1"/>
    <property type="molecule type" value="Genomic_DNA"/>
</dbReference>
<evidence type="ECO:0000256" key="1">
    <source>
        <dbReference type="ARBA" id="ARBA00006484"/>
    </source>
</evidence>
<dbReference type="AlphaFoldDB" id="A0AAV8XZI7"/>
<evidence type="ECO:0000313" key="4">
    <source>
        <dbReference type="Proteomes" id="UP001162162"/>
    </source>
</evidence>
<dbReference type="GO" id="GO:0016491">
    <property type="term" value="F:oxidoreductase activity"/>
    <property type="evidence" value="ECO:0007669"/>
    <property type="project" value="UniProtKB-KW"/>
</dbReference>
<evidence type="ECO:0000313" key="3">
    <source>
        <dbReference type="EMBL" id="KAJ8943902.1"/>
    </source>
</evidence>
<comment type="similarity">
    <text evidence="1">Belongs to the short-chain dehydrogenases/reductases (SDR) family.</text>
</comment>
<dbReference type="InterPro" id="IPR036291">
    <property type="entry name" value="NAD(P)-bd_dom_sf"/>
</dbReference>
<dbReference type="Gene3D" id="3.40.50.720">
    <property type="entry name" value="NAD(P)-binding Rossmann-like Domain"/>
    <property type="match status" value="1"/>
</dbReference>
<dbReference type="PANTHER" id="PTHR43115:SF4">
    <property type="entry name" value="DEHYDROGENASE_REDUCTASE SDR FAMILY MEMBER 11"/>
    <property type="match status" value="1"/>
</dbReference>
<reference evidence="3" key="1">
    <citation type="journal article" date="2023" name="Insect Mol. Biol.">
        <title>Genome sequencing provides insights into the evolution of gene families encoding plant cell wall-degrading enzymes in longhorned beetles.</title>
        <authorList>
            <person name="Shin N.R."/>
            <person name="Okamura Y."/>
            <person name="Kirsch R."/>
            <person name="Pauchet Y."/>
        </authorList>
    </citation>
    <scope>NUCLEOTIDE SEQUENCE</scope>
    <source>
        <strain evidence="3">AMC_N1</strain>
    </source>
</reference>
<keyword evidence="2" id="KW-0560">Oxidoreductase</keyword>
<dbReference type="Proteomes" id="UP001162162">
    <property type="component" value="Unassembled WGS sequence"/>
</dbReference>
<sequence length="117" mass="12890">MLYLRSPDAGIGKRGNLHDGDIKDWESVFKINVLGLCIATREAIKDMKSISPGLVDTEMIPPHMKTDNFYKEGKIIGPGEIVDGVVYALSTPPSCTIQELTIRPLLDLVISNGFFNK</sequence>
<keyword evidence="4" id="KW-1185">Reference proteome</keyword>
<comment type="caution">
    <text evidence="3">The sequence shown here is derived from an EMBL/GenBank/DDBJ whole genome shotgun (WGS) entry which is preliminary data.</text>
</comment>
<name>A0AAV8XZI7_9CUCU</name>
<proteinExistence type="inferred from homology"/>
<gene>
    <name evidence="3" type="ORF">NQ318_019510</name>
</gene>
<organism evidence="3 4">
    <name type="scientific">Aromia moschata</name>
    <dbReference type="NCBI Taxonomy" id="1265417"/>
    <lineage>
        <taxon>Eukaryota</taxon>
        <taxon>Metazoa</taxon>
        <taxon>Ecdysozoa</taxon>
        <taxon>Arthropoda</taxon>
        <taxon>Hexapoda</taxon>
        <taxon>Insecta</taxon>
        <taxon>Pterygota</taxon>
        <taxon>Neoptera</taxon>
        <taxon>Endopterygota</taxon>
        <taxon>Coleoptera</taxon>
        <taxon>Polyphaga</taxon>
        <taxon>Cucujiformia</taxon>
        <taxon>Chrysomeloidea</taxon>
        <taxon>Cerambycidae</taxon>
        <taxon>Cerambycinae</taxon>
        <taxon>Callichromatini</taxon>
        <taxon>Aromia</taxon>
    </lineage>
</organism>
<evidence type="ECO:0000256" key="2">
    <source>
        <dbReference type="ARBA" id="ARBA00023002"/>
    </source>
</evidence>
<dbReference type="PANTHER" id="PTHR43115">
    <property type="entry name" value="DEHYDROGENASE/REDUCTASE SDR FAMILY MEMBER 11"/>
    <property type="match status" value="1"/>
</dbReference>
<dbReference type="SUPFAM" id="SSF51735">
    <property type="entry name" value="NAD(P)-binding Rossmann-fold domains"/>
    <property type="match status" value="1"/>
</dbReference>
<accession>A0AAV8XZI7</accession>